<dbReference type="EMBL" id="MPNT01000009">
    <property type="protein sequence ID" value="OJZ73649.1"/>
    <property type="molecule type" value="Genomic_DNA"/>
</dbReference>
<evidence type="ECO:0000313" key="2">
    <source>
        <dbReference type="EMBL" id="OJZ73649.1"/>
    </source>
</evidence>
<dbReference type="Pfam" id="PF06974">
    <property type="entry name" value="WS_DGAT_C"/>
    <property type="match status" value="1"/>
</dbReference>
<sequence length="145" mass="15235">MAERIHQVVDSVAVCKKELGRMSKEAAITYAVGLVALAGLGASTHLDRVARPACNLVVSNVAGAREIRYLNGARLLGIYPVSALAASIGLNATFASYHDSMDFGFVANAAALDDLPHLSRCTRQAYEELKQAAGLQPAGHKSATV</sequence>
<name>A0A1Q4HVJ0_9MYCO</name>
<dbReference type="AlphaFoldDB" id="A0A1Q4HVJ0"/>
<dbReference type="Proteomes" id="UP000186438">
    <property type="component" value="Unassembled WGS sequence"/>
</dbReference>
<reference evidence="2 3" key="1">
    <citation type="submission" date="2016-11" db="EMBL/GenBank/DDBJ databases">
        <title>Genome sequences of unsequenced Mycobacteria.</title>
        <authorList>
            <person name="Greninger A.L."/>
            <person name="Fang F."/>
            <person name="Jerome K.R."/>
        </authorList>
    </citation>
    <scope>NUCLEOTIDE SEQUENCE [LARGE SCALE GENOMIC DNA]</scope>
    <source>
        <strain evidence="2 3">M11</strain>
    </source>
</reference>
<organism evidence="2 3">
    <name type="scientific">Mycobacterium paraffinicum</name>
    <dbReference type="NCBI Taxonomy" id="53378"/>
    <lineage>
        <taxon>Bacteria</taxon>
        <taxon>Bacillati</taxon>
        <taxon>Actinomycetota</taxon>
        <taxon>Actinomycetes</taxon>
        <taxon>Mycobacteriales</taxon>
        <taxon>Mycobacteriaceae</taxon>
        <taxon>Mycobacterium</taxon>
    </lineage>
</organism>
<accession>A0A1Q4HVJ0</accession>
<comment type="caution">
    <text evidence="2">The sequence shown here is derived from an EMBL/GenBank/DDBJ whole genome shotgun (WGS) entry which is preliminary data.</text>
</comment>
<dbReference type="InterPro" id="IPR009721">
    <property type="entry name" value="O-acyltransferase_WSD1_C"/>
</dbReference>
<dbReference type="RefSeq" id="WP_073874792.1">
    <property type="nucleotide sequence ID" value="NZ_MPNT01000009.1"/>
</dbReference>
<dbReference type="STRING" id="53378.BRW65_11735"/>
<feature type="domain" description="O-acyltransferase WSD1 C-terminal" evidence="1">
    <location>
        <begin position="2"/>
        <end position="130"/>
    </location>
</feature>
<protein>
    <recommendedName>
        <fullName evidence="1">O-acyltransferase WSD1 C-terminal domain-containing protein</fullName>
    </recommendedName>
</protein>
<evidence type="ECO:0000313" key="3">
    <source>
        <dbReference type="Proteomes" id="UP000186438"/>
    </source>
</evidence>
<gene>
    <name evidence="2" type="ORF">BRW65_11735</name>
</gene>
<evidence type="ECO:0000259" key="1">
    <source>
        <dbReference type="Pfam" id="PF06974"/>
    </source>
</evidence>
<keyword evidence="3" id="KW-1185">Reference proteome</keyword>
<proteinExistence type="predicted"/>